<dbReference type="AlphaFoldDB" id="H3BA43"/>
<dbReference type="InterPro" id="IPR006593">
    <property type="entry name" value="Cyt_b561/ferric_Rdtase_TM"/>
</dbReference>
<keyword evidence="5 12" id="KW-0812">Transmembrane</keyword>
<dbReference type="OMA" id="SDWFQAT"/>
<dbReference type="GeneTree" id="ENSGT00440000038072"/>
<dbReference type="Gene3D" id="1.20.120.1770">
    <property type="match status" value="1"/>
</dbReference>
<dbReference type="EC" id="7.2.1.3" evidence="11"/>
<dbReference type="eggNOG" id="ENOG502RYMK">
    <property type="taxonomic scope" value="Eukaryota"/>
</dbReference>
<dbReference type="InParanoid" id="H3BA43"/>
<dbReference type="GO" id="GO:0140575">
    <property type="term" value="F:transmembrane monodehydroascorbate reductase activity"/>
    <property type="evidence" value="ECO:0007669"/>
    <property type="project" value="InterPro"/>
</dbReference>
<evidence type="ECO:0000256" key="6">
    <source>
        <dbReference type="ARBA" id="ARBA00022723"/>
    </source>
</evidence>
<comment type="subcellular location">
    <subcellularLocation>
        <location evidence="2">Membrane</location>
        <topology evidence="2">Multi-pass membrane protein</topology>
    </subcellularLocation>
</comment>
<dbReference type="CDD" id="cd08761">
    <property type="entry name" value="Cyt_b561_CYB561D2_like"/>
    <property type="match status" value="1"/>
</dbReference>
<evidence type="ECO:0000256" key="9">
    <source>
        <dbReference type="ARBA" id="ARBA00023004"/>
    </source>
</evidence>
<dbReference type="PROSITE" id="PS50939">
    <property type="entry name" value="CYTOCHROME_B561"/>
    <property type="match status" value="1"/>
</dbReference>
<evidence type="ECO:0000256" key="11">
    <source>
        <dbReference type="ARBA" id="ARBA00024225"/>
    </source>
</evidence>
<keyword evidence="3" id="KW-0813">Transport</keyword>
<dbReference type="HOGENOM" id="CLU_072399_3_0_1"/>
<evidence type="ECO:0000259" key="13">
    <source>
        <dbReference type="PROSITE" id="PS50939"/>
    </source>
</evidence>
<dbReference type="Ensembl" id="ENSLACT00000018897.2">
    <property type="protein sequence ID" value="ENSLACP00000018764.2"/>
    <property type="gene ID" value="ENSLACG00000016516.2"/>
</dbReference>
<feature type="transmembrane region" description="Helical" evidence="12">
    <location>
        <begin position="177"/>
        <end position="200"/>
    </location>
</feature>
<keyword evidence="6" id="KW-0479">Metal-binding</keyword>
<evidence type="ECO:0000313" key="14">
    <source>
        <dbReference type="Ensembl" id="ENSLACP00000018764.2"/>
    </source>
</evidence>
<evidence type="ECO:0000256" key="2">
    <source>
        <dbReference type="ARBA" id="ARBA00004141"/>
    </source>
</evidence>
<dbReference type="EMBL" id="AFYH01035611">
    <property type="status" value="NOT_ANNOTATED_CDS"/>
    <property type="molecule type" value="Genomic_DNA"/>
</dbReference>
<evidence type="ECO:0000256" key="8">
    <source>
        <dbReference type="ARBA" id="ARBA00022989"/>
    </source>
</evidence>
<dbReference type="InterPro" id="IPR045150">
    <property type="entry name" value="CYB561D1/2"/>
</dbReference>
<reference evidence="14" key="2">
    <citation type="submission" date="2025-08" db="UniProtKB">
        <authorList>
            <consortium name="Ensembl"/>
        </authorList>
    </citation>
    <scope>IDENTIFICATION</scope>
</reference>
<evidence type="ECO:0000256" key="1">
    <source>
        <dbReference type="ARBA" id="ARBA00001970"/>
    </source>
</evidence>
<dbReference type="GO" id="GO:0016020">
    <property type="term" value="C:membrane"/>
    <property type="evidence" value="ECO:0007669"/>
    <property type="project" value="UniProtKB-SubCell"/>
</dbReference>
<name>H3BA43_LATCH</name>
<dbReference type="Proteomes" id="UP000008672">
    <property type="component" value="Unassembled WGS sequence"/>
</dbReference>
<accession>H3BA43</accession>
<protein>
    <recommendedName>
        <fullName evidence="11">ascorbate ferrireductase (transmembrane)</fullName>
        <ecNumber evidence="11">7.2.1.3</ecNumber>
    </recommendedName>
</protein>
<comment type="cofactor">
    <cofactor evidence="1">
        <name>heme b</name>
        <dbReference type="ChEBI" id="CHEBI:60344"/>
    </cofactor>
</comment>
<reference evidence="15" key="1">
    <citation type="submission" date="2011-08" db="EMBL/GenBank/DDBJ databases">
        <title>The draft genome of Latimeria chalumnae.</title>
        <authorList>
            <person name="Di Palma F."/>
            <person name="Alfoldi J."/>
            <person name="Johnson J."/>
            <person name="Berlin A."/>
            <person name="Gnerre S."/>
            <person name="Jaffe D."/>
            <person name="MacCallum I."/>
            <person name="Young S."/>
            <person name="Walker B.J."/>
            <person name="Lander E."/>
            <person name="Lindblad-Toh K."/>
        </authorList>
    </citation>
    <scope>NUCLEOTIDE SEQUENCE [LARGE SCALE GENOMIC DNA]</scope>
    <source>
        <strain evidence="15">Wild caught</strain>
    </source>
</reference>
<dbReference type="EMBL" id="AFYH01035610">
    <property type="status" value="NOT_ANNOTATED_CDS"/>
    <property type="molecule type" value="Genomic_DNA"/>
</dbReference>
<organism evidence="14 15">
    <name type="scientific">Latimeria chalumnae</name>
    <name type="common">Coelacanth</name>
    <dbReference type="NCBI Taxonomy" id="7897"/>
    <lineage>
        <taxon>Eukaryota</taxon>
        <taxon>Metazoa</taxon>
        <taxon>Chordata</taxon>
        <taxon>Craniata</taxon>
        <taxon>Vertebrata</taxon>
        <taxon>Euteleostomi</taxon>
        <taxon>Coelacanthiformes</taxon>
        <taxon>Coelacanthidae</taxon>
        <taxon>Latimeria</taxon>
    </lineage>
</organism>
<evidence type="ECO:0000256" key="3">
    <source>
        <dbReference type="ARBA" id="ARBA00022448"/>
    </source>
</evidence>
<feature type="transmembrane region" description="Helical" evidence="12">
    <location>
        <begin position="139"/>
        <end position="165"/>
    </location>
</feature>
<sequence length="244" mass="27316">MLSLGCQWVRRLRMCPTKIPQASLGEGMDEFWLYVWLRRVAGVLAHLMVLGFTVFLVVLSRPGTSLFSWHPVCMSLAFCLGMTEAILLFSHESSPFCPCSRKTKVCFHWILQALVVMAGITGLVFIISSKNLSERPHLVSWHSILGVITLVATGGQSLCGVCLLFPPLLQAVSISRLKLYHTTCGLLSYLLATLTVIFSLYSDWFQAQIKGVAWYVCVMLLLFPALVIMNQITSTYLPRKKLQI</sequence>
<reference evidence="14" key="3">
    <citation type="submission" date="2025-09" db="UniProtKB">
        <authorList>
            <consortium name="Ensembl"/>
        </authorList>
    </citation>
    <scope>IDENTIFICATION</scope>
</reference>
<dbReference type="CTD" id="284613"/>
<evidence type="ECO:0000256" key="10">
    <source>
        <dbReference type="ARBA" id="ARBA00023136"/>
    </source>
</evidence>
<keyword evidence="9" id="KW-0408">Iron</keyword>
<feature type="transmembrane region" description="Helical" evidence="12">
    <location>
        <begin position="40"/>
        <end position="60"/>
    </location>
</feature>
<proteinExistence type="predicted"/>
<evidence type="ECO:0000256" key="5">
    <source>
        <dbReference type="ARBA" id="ARBA00022692"/>
    </source>
</evidence>
<dbReference type="EMBL" id="AFYH01035609">
    <property type="status" value="NOT_ANNOTATED_CDS"/>
    <property type="molecule type" value="Genomic_DNA"/>
</dbReference>
<dbReference type="Pfam" id="PF03188">
    <property type="entry name" value="Cytochrom_B561"/>
    <property type="match status" value="1"/>
</dbReference>
<feature type="transmembrane region" description="Helical" evidence="12">
    <location>
        <begin position="109"/>
        <end position="127"/>
    </location>
</feature>
<keyword evidence="10 12" id="KW-0472">Membrane</keyword>
<dbReference type="FunCoup" id="H3BA43">
    <property type="interactions" value="177"/>
</dbReference>
<dbReference type="GeneID" id="102361859"/>
<dbReference type="GO" id="GO:0140571">
    <property type="term" value="F:transmembrane ascorbate ferrireductase activity"/>
    <property type="evidence" value="ECO:0007669"/>
    <property type="project" value="UniProtKB-EC"/>
</dbReference>
<feature type="transmembrane region" description="Helical" evidence="12">
    <location>
        <begin position="212"/>
        <end position="232"/>
    </location>
</feature>
<evidence type="ECO:0000256" key="12">
    <source>
        <dbReference type="SAM" id="Phobius"/>
    </source>
</evidence>
<keyword evidence="4" id="KW-0349">Heme</keyword>
<keyword evidence="8 12" id="KW-1133">Transmembrane helix</keyword>
<evidence type="ECO:0000256" key="7">
    <source>
        <dbReference type="ARBA" id="ARBA00022982"/>
    </source>
</evidence>
<dbReference type="OrthoDB" id="432881at2759"/>
<gene>
    <name evidence="14" type="primary">CYB561D1</name>
</gene>
<evidence type="ECO:0000313" key="15">
    <source>
        <dbReference type="Proteomes" id="UP000008672"/>
    </source>
</evidence>
<dbReference type="GO" id="GO:0046872">
    <property type="term" value="F:metal ion binding"/>
    <property type="evidence" value="ECO:0007669"/>
    <property type="project" value="UniProtKB-KW"/>
</dbReference>
<feature type="transmembrane region" description="Helical" evidence="12">
    <location>
        <begin position="66"/>
        <end position="89"/>
    </location>
</feature>
<dbReference type="SMART" id="SM00665">
    <property type="entry name" value="B561"/>
    <property type="match status" value="1"/>
</dbReference>
<dbReference type="PANTHER" id="PTHR15422:SF9">
    <property type="entry name" value="TRANSMEMBRANE REDUCTASE CYB561D1-RELATED"/>
    <property type="match status" value="1"/>
</dbReference>
<dbReference type="KEGG" id="lcm:102361859"/>
<dbReference type="PANTHER" id="PTHR15422">
    <property type="entry name" value="OS05G0565100 PROTEIN"/>
    <property type="match status" value="1"/>
</dbReference>
<keyword evidence="15" id="KW-1185">Reference proteome</keyword>
<evidence type="ECO:0000256" key="4">
    <source>
        <dbReference type="ARBA" id="ARBA00022617"/>
    </source>
</evidence>
<keyword evidence="7" id="KW-0249">Electron transport</keyword>
<feature type="domain" description="Cytochrome b561" evidence="13">
    <location>
        <begin position="37"/>
        <end position="239"/>
    </location>
</feature>